<organism evidence="5 6">
    <name type="scientific">Actinomadura graeca</name>
    <dbReference type="NCBI Taxonomy" id="2750812"/>
    <lineage>
        <taxon>Bacteria</taxon>
        <taxon>Bacillati</taxon>
        <taxon>Actinomycetota</taxon>
        <taxon>Actinomycetes</taxon>
        <taxon>Streptosporangiales</taxon>
        <taxon>Thermomonosporaceae</taxon>
        <taxon>Actinomadura</taxon>
    </lineage>
</organism>
<gene>
    <name evidence="5" type="ORF">AGRA3207_005113</name>
</gene>
<keyword evidence="2" id="KW-0808">Transferase</keyword>
<keyword evidence="3" id="KW-0012">Acyltransferase</keyword>
<dbReference type="InterPro" id="IPR050743">
    <property type="entry name" value="2-oxoacid_DH_E2_comp"/>
</dbReference>
<evidence type="ECO:0000313" key="5">
    <source>
        <dbReference type="EMBL" id="QXJ23891.1"/>
    </source>
</evidence>
<dbReference type="InterPro" id="IPR023213">
    <property type="entry name" value="CAT-like_dom_sf"/>
</dbReference>
<evidence type="ECO:0000259" key="4">
    <source>
        <dbReference type="Pfam" id="PF00198"/>
    </source>
</evidence>
<feature type="domain" description="2-oxoacid dehydrogenase acyltransferase catalytic" evidence="4">
    <location>
        <begin position="172"/>
        <end position="250"/>
    </location>
</feature>
<evidence type="ECO:0000256" key="1">
    <source>
        <dbReference type="ARBA" id="ARBA00001938"/>
    </source>
</evidence>
<comment type="cofactor">
    <cofactor evidence="1">
        <name>(R)-lipoate</name>
        <dbReference type="ChEBI" id="CHEBI:83088"/>
    </cofactor>
</comment>
<sequence>MTGPSVTPLPRERRHTLYFLDEVRAFAPVFLDTEVEMTELAAHRASADRHYSTVTYAVHTAARVLARHPDANAAVRGRLNPRLARYPGVHAKITLDKTLNGRRVVLSAVLRDADKAGLDELQRQVERYRDGDPAGMEEFAGLRALHRLPVPVGRVAFRRVVRPLRGRADRLGTFAVTSLGHRPVDGFHSVGGTTVTLGLGRVADRPVARDGRVVVAPTMRLGLAFDHRVIDGAEAADVLAEIKDGLESFKAPAEDGPR</sequence>
<dbReference type="SUPFAM" id="SSF52777">
    <property type="entry name" value="CoA-dependent acyltransferases"/>
    <property type="match status" value="1"/>
</dbReference>
<name>A0ABX8QZY9_9ACTN</name>
<dbReference type="Proteomes" id="UP001049518">
    <property type="component" value="Chromosome"/>
</dbReference>
<reference evidence="5" key="1">
    <citation type="submission" date="2020-07" db="EMBL/GenBank/DDBJ databases">
        <authorList>
            <person name="Tarantini F.S."/>
            <person name="Hong K.W."/>
            <person name="Chan K.G."/>
        </authorList>
    </citation>
    <scope>NUCLEOTIDE SEQUENCE</scope>
    <source>
        <strain evidence="5">32-07</strain>
    </source>
</reference>
<dbReference type="PANTHER" id="PTHR43178:SF5">
    <property type="entry name" value="LIPOAMIDE ACYLTRANSFERASE COMPONENT OF BRANCHED-CHAIN ALPHA-KETO ACID DEHYDROGENASE COMPLEX, MITOCHONDRIAL"/>
    <property type="match status" value="1"/>
</dbReference>
<dbReference type="EMBL" id="CP059572">
    <property type="protein sequence ID" value="QXJ23891.1"/>
    <property type="molecule type" value="Genomic_DNA"/>
</dbReference>
<protein>
    <submittedName>
        <fullName evidence="5">2-oxo acid dehydrogenase subunit E2</fullName>
    </submittedName>
</protein>
<accession>A0ABX8QZY9</accession>
<dbReference type="Gene3D" id="3.30.559.10">
    <property type="entry name" value="Chloramphenicol acetyltransferase-like domain"/>
    <property type="match status" value="1"/>
</dbReference>
<proteinExistence type="predicted"/>
<dbReference type="InterPro" id="IPR001078">
    <property type="entry name" value="2-oxoacid_DH_actylTfrase"/>
</dbReference>
<keyword evidence="6" id="KW-1185">Reference proteome</keyword>
<evidence type="ECO:0000256" key="2">
    <source>
        <dbReference type="ARBA" id="ARBA00022679"/>
    </source>
</evidence>
<dbReference type="Pfam" id="PF00198">
    <property type="entry name" value="2-oxoacid_dh"/>
    <property type="match status" value="1"/>
</dbReference>
<dbReference type="PANTHER" id="PTHR43178">
    <property type="entry name" value="DIHYDROLIPOAMIDE ACETYLTRANSFERASE COMPONENT OF PYRUVATE DEHYDROGENASE COMPLEX"/>
    <property type="match status" value="1"/>
</dbReference>
<evidence type="ECO:0000256" key="3">
    <source>
        <dbReference type="ARBA" id="ARBA00023315"/>
    </source>
</evidence>
<evidence type="ECO:0000313" key="6">
    <source>
        <dbReference type="Proteomes" id="UP001049518"/>
    </source>
</evidence>
<dbReference type="RefSeq" id="WP_231329574.1">
    <property type="nucleotide sequence ID" value="NZ_CP059572.1"/>
</dbReference>